<accession>A0A8K0P7T5</accession>
<reference evidence="1" key="2">
    <citation type="submission" date="2017-10" db="EMBL/GenBank/DDBJ databases">
        <title>Ladona fulva Genome sequencing and assembly.</title>
        <authorList>
            <person name="Murali S."/>
            <person name="Richards S."/>
            <person name="Bandaranaike D."/>
            <person name="Bellair M."/>
            <person name="Blankenburg K."/>
            <person name="Chao H."/>
            <person name="Dinh H."/>
            <person name="Doddapaneni H."/>
            <person name="Dugan-Rocha S."/>
            <person name="Elkadiri S."/>
            <person name="Gnanaolivu R."/>
            <person name="Hernandez B."/>
            <person name="Skinner E."/>
            <person name="Javaid M."/>
            <person name="Lee S."/>
            <person name="Li M."/>
            <person name="Ming W."/>
            <person name="Munidasa M."/>
            <person name="Muniz J."/>
            <person name="Nguyen L."/>
            <person name="Hughes D."/>
            <person name="Osuji N."/>
            <person name="Pu L.-L."/>
            <person name="Puazo M."/>
            <person name="Qu C."/>
            <person name="Quiroz J."/>
            <person name="Raj R."/>
            <person name="Weissenberger G."/>
            <person name="Xin Y."/>
            <person name="Zou X."/>
            <person name="Han Y."/>
            <person name="Worley K."/>
            <person name="Muzny D."/>
            <person name="Gibbs R."/>
        </authorList>
    </citation>
    <scope>NUCLEOTIDE SEQUENCE</scope>
    <source>
        <strain evidence="1">Sampled in the wild</strain>
    </source>
</reference>
<dbReference type="AlphaFoldDB" id="A0A8K0P7T5"/>
<gene>
    <name evidence="1" type="ORF">J437_LFUL010466</name>
</gene>
<organism evidence="1 2">
    <name type="scientific">Ladona fulva</name>
    <name type="common">Scarce chaser dragonfly</name>
    <name type="synonym">Libellula fulva</name>
    <dbReference type="NCBI Taxonomy" id="123851"/>
    <lineage>
        <taxon>Eukaryota</taxon>
        <taxon>Metazoa</taxon>
        <taxon>Ecdysozoa</taxon>
        <taxon>Arthropoda</taxon>
        <taxon>Hexapoda</taxon>
        <taxon>Insecta</taxon>
        <taxon>Pterygota</taxon>
        <taxon>Palaeoptera</taxon>
        <taxon>Odonata</taxon>
        <taxon>Epiprocta</taxon>
        <taxon>Anisoptera</taxon>
        <taxon>Libelluloidea</taxon>
        <taxon>Libellulidae</taxon>
        <taxon>Ladona</taxon>
    </lineage>
</organism>
<evidence type="ECO:0000313" key="2">
    <source>
        <dbReference type="Proteomes" id="UP000792457"/>
    </source>
</evidence>
<dbReference type="Proteomes" id="UP000792457">
    <property type="component" value="Unassembled WGS sequence"/>
</dbReference>
<dbReference type="OrthoDB" id="7680611at2759"/>
<comment type="caution">
    <text evidence="1">The sequence shown here is derived from an EMBL/GenBank/DDBJ whole genome shotgun (WGS) entry which is preliminary data.</text>
</comment>
<keyword evidence="2" id="KW-1185">Reference proteome</keyword>
<dbReference type="Gene3D" id="3.30.420.10">
    <property type="entry name" value="Ribonuclease H-like superfamily/Ribonuclease H"/>
    <property type="match status" value="1"/>
</dbReference>
<evidence type="ECO:0008006" key="3">
    <source>
        <dbReference type="Google" id="ProtNLM"/>
    </source>
</evidence>
<evidence type="ECO:0000313" key="1">
    <source>
        <dbReference type="EMBL" id="KAG8236332.1"/>
    </source>
</evidence>
<sequence length="416" mass="47808">MEGTLYRWELDTSVDINKTDQSNDGYMERKSWFNNSAEVELYETTNANYIVVVKNPRDRLQFGHLARRVYPENSQELKRVYRESTKEPIGCFVLDLGQDTDDRFRFRTKIFPEDERTTVFMHSRSKIYTTNNPDIKASIVERSNRTLKTKMYKYFTKYSTYNYVDVLPKLVSGCNNSIHSTTGIQPYKVTEKNGFVITSQLQMKTRAKKKVTFNVGDYVRISKESLPFATGYTPNYTSEIFSVVSIDRTRQVPTYKLQDMNGENIKGNFYAKELLPAEGRSRNSSSATTLGWWFSELKTSLILLPAMDADFVQRSTHENMDTSSTGTIDPAYQQYETWYQVHAVNHTWNGTIGYNYKKSSHIHDSEEAIHYLTFISKSAPDSRLISSSSPPVLELGDEFPLLSSSANFTTSLLSDT</sequence>
<proteinExistence type="predicted"/>
<dbReference type="PANTHER" id="PTHR46585">
    <property type="entry name" value="INTEGRASE CORE DOMAIN CONTAINING PROTEIN"/>
    <property type="match status" value="1"/>
</dbReference>
<dbReference type="InterPro" id="IPR036397">
    <property type="entry name" value="RNaseH_sf"/>
</dbReference>
<dbReference type="PANTHER" id="PTHR46585:SF1">
    <property type="entry name" value="CHROMO DOMAIN-CONTAINING PROTEIN"/>
    <property type="match status" value="1"/>
</dbReference>
<protein>
    <recommendedName>
        <fullName evidence="3">Integrase catalytic domain-containing protein</fullName>
    </recommendedName>
</protein>
<name>A0A8K0P7T5_LADFU</name>
<reference evidence="1" key="1">
    <citation type="submission" date="2013-04" db="EMBL/GenBank/DDBJ databases">
        <authorList>
            <person name="Qu J."/>
            <person name="Murali S.C."/>
            <person name="Bandaranaike D."/>
            <person name="Bellair M."/>
            <person name="Blankenburg K."/>
            <person name="Chao H."/>
            <person name="Dinh H."/>
            <person name="Doddapaneni H."/>
            <person name="Downs B."/>
            <person name="Dugan-Rocha S."/>
            <person name="Elkadiri S."/>
            <person name="Gnanaolivu R.D."/>
            <person name="Hernandez B."/>
            <person name="Javaid M."/>
            <person name="Jayaseelan J.C."/>
            <person name="Lee S."/>
            <person name="Li M."/>
            <person name="Ming W."/>
            <person name="Munidasa M."/>
            <person name="Muniz J."/>
            <person name="Nguyen L."/>
            <person name="Ongeri F."/>
            <person name="Osuji N."/>
            <person name="Pu L.-L."/>
            <person name="Puazo M."/>
            <person name="Qu C."/>
            <person name="Quiroz J."/>
            <person name="Raj R."/>
            <person name="Weissenberger G."/>
            <person name="Xin Y."/>
            <person name="Zou X."/>
            <person name="Han Y."/>
            <person name="Richards S."/>
            <person name="Worley K."/>
            <person name="Muzny D."/>
            <person name="Gibbs R."/>
        </authorList>
    </citation>
    <scope>NUCLEOTIDE SEQUENCE</scope>
    <source>
        <strain evidence="1">Sampled in the wild</strain>
    </source>
</reference>
<dbReference type="GO" id="GO:0003676">
    <property type="term" value="F:nucleic acid binding"/>
    <property type="evidence" value="ECO:0007669"/>
    <property type="project" value="InterPro"/>
</dbReference>
<dbReference type="EMBL" id="KZ309015">
    <property type="protein sequence ID" value="KAG8236332.1"/>
    <property type="molecule type" value="Genomic_DNA"/>
</dbReference>